<feature type="compositionally biased region" description="Polar residues" evidence="1">
    <location>
        <begin position="59"/>
        <end position="77"/>
    </location>
</feature>
<dbReference type="EMBL" id="CAJJDM010000040">
    <property type="protein sequence ID" value="CAD8067508.1"/>
    <property type="molecule type" value="Genomic_DNA"/>
</dbReference>
<reference evidence="2" key="1">
    <citation type="submission" date="2021-01" db="EMBL/GenBank/DDBJ databases">
        <authorList>
            <consortium name="Genoscope - CEA"/>
            <person name="William W."/>
        </authorList>
    </citation>
    <scope>NUCLEOTIDE SEQUENCE</scope>
</reference>
<keyword evidence="3" id="KW-1185">Reference proteome</keyword>
<evidence type="ECO:0000313" key="2">
    <source>
        <dbReference type="EMBL" id="CAD8067508.1"/>
    </source>
</evidence>
<proteinExistence type="predicted"/>
<accession>A0A8S1LHA8</accession>
<name>A0A8S1LHA8_PARPR</name>
<dbReference type="AlphaFoldDB" id="A0A8S1LHA8"/>
<sequence>MGQSANFCKQQTDRLSESYCEQNNNDYFGPQYASNYLINTKFISHIEVQNNKTEEQPKGLQNVSSTNQTDQEIPQNSIQKVEKFLPNSNKMLSSLLDLDSNNLNSSYDNSINANKSILKKNGQRISKQLKSVKFMNIDSQIPFSITQQKQLGKLLKRKQK</sequence>
<comment type="caution">
    <text evidence="2">The sequence shown here is derived from an EMBL/GenBank/DDBJ whole genome shotgun (WGS) entry which is preliminary data.</text>
</comment>
<feature type="region of interest" description="Disordered" evidence="1">
    <location>
        <begin position="54"/>
        <end position="77"/>
    </location>
</feature>
<evidence type="ECO:0000256" key="1">
    <source>
        <dbReference type="SAM" id="MobiDB-lite"/>
    </source>
</evidence>
<dbReference type="OMA" id="CKQQTDR"/>
<organism evidence="2 3">
    <name type="scientific">Paramecium primaurelia</name>
    <dbReference type="NCBI Taxonomy" id="5886"/>
    <lineage>
        <taxon>Eukaryota</taxon>
        <taxon>Sar</taxon>
        <taxon>Alveolata</taxon>
        <taxon>Ciliophora</taxon>
        <taxon>Intramacronucleata</taxon>
        <taxon>Oligohymenophorea</taxon>
        <taxon>Peniculida</taxon>
        <taxon>Parameciidae</taxon>
        <taxon>Paramecium</taxon>
    </lineage>
</organism>
<protein>
    <submittedName>
        <fullName evidence="2">Uncharacterized protein</fullName>
    </submittedName>
</protein>
<dbReference type="Proteomes" id="UP000688137">
    <property type="component" value="Unassembled WGS sequence"/>
</dbReference>
<gene>
    <name evidence="2" type="ORF">PPRIM_AZ9-3.1.T0410022</name>
</gene>
<evidence type="ECO:0000313" key="3">
    <source>
        <dbReference type="Proteomes" id="UP000688137"/>
    </source>
</evidence>